<sequence>MRTDPLRARRTRHVAARLPPTLAHRIKEPVFLAAGGKDERADRTHQTDGARTQGCRRAGGSLYSPTRATGSTPSRIDASTTRAC</sequence>
<feature type="compositionally biased region" description="Basic and acidic residues" evidence="1">
    <location>
        <begin position="36"/>
        <end position="48"/>
    </location>
</feature>
<evidence type="ECO:0000313" key="2">
    <source>
        <dbReference type="EMBL" id="CEG14329.1"/>
    </source>
</evidence>
<feature type="region of interest" description="Disordered" evidence="1">
    <location>
        <begin position="1"/>
        <end position="84"/>
    </location>
</feature>
<evidence type="ECO:0000256" key="1">
    <source>
        <dbReference type="SAM" id="MobiDB-lite"/>
    </source>
</evidence>
<feature type="compositionally biased region" description="Polar residues" evidence="1">
    <location>
        <begin position="63"/>
        <end position="84"/>
    </location>
</feature>
<keyword evidence="3" id="KW-1185">Reference proteome</keyword>
<evidence type="ECO:0000313" key="3">
    <source>
        <dbReference type="Proteomes" id="UP000052230"/>
    </source>
</evidence>
<proteinExistence type="predicted"/>
<reference evidence="2 3" key="1">
    <citation type="submission" date="2014-09" db="EMBL/GenBank/DDBJ databases">
        <authorList>
            <person name="Regsiter A."/>
        </authorList>
    </citation>
    <scope>NUCLEOTIDE SEQUENCE [LARGE SCALE GENOMIC DNA]</scope>
</reference>
<gene>
    <name evidence="2" type="ORF">XAC3562_110014</name>
</gene>
<comment type="caution">
    <text evidence="2">The sequence shown here is derived from an EMBL/GenBank/DDBJ whole genome shotgun (WGS) entry which is preliminary data.</text>
</comment>
<dbReference type="EMBL" id="CCXZ01000013">
    <property type="protein sequence ID" value="CEG14329.1"/>
    <property type="molecule type" value="Genomic_DNA"/>
</dbReference>
<accession>A0A0U5F7P2</accession>
<name>A0A0U5F7P2_XANCI</name>
<dbReference type="AlphaFoldDB" id="A0A0U5F7P2"/>
<protein>
    <submittedName>
        <fullName evidence="2">Uncharacterized protein</fullName>
    </submittedName>
</protein>
<organism evidence="2 3">
    <name type="scientific">Xanthomonas citri pv. citri</name>
    <dbReference type="NCBI Taxonomy" id="611301"/>
    <lineage>
        <taxon>Bacteria</taxon>
        <taxon>Pseudomonadati</taxon>
        <taxon>Pseudomonadota</taxon>
        <taxon>Gammaproteobacteria</taxon>
        <taxon>Lysobacterales</taxon>
        <taxon>Lysobacteraceae</taxon>
        <taxon>Xanthomonas</taxon>
    </lineage>
</organism>
<dbReference type="Proteomes" id="UP000052230">
    <property type="component" value="Unassembled WGS sequence"/>
</dbReference>